<dbReference type="EMBL" id="BAAAQN010000075">
    <property type="protein sequence ID" value="GAA2059401.1"/>
    <property type="molecule type" value="Genomic_DNA"/>
</dbReference>
<feature type="domain" description="DUF58" evidence="3">
    <location>
        <begin position="258"/>
        <end position="427"/>
    </location>
</feature>
<feature type="region of interest" description="Disordered" evidence="1">
    <location>
        <begin position="433"/>
        <end position="456"/>
    </location>
</feature>
<keyword evidence="2" id="KW-0472">Membrane</keyword>
<evidence type="ECO:0000313" key="4">
    <source>
        <dbReference type="EMBL" id="GAA2059401.1"/>
    </source>
</evidence>
<evidence type="ECO:0000313" key="5">
    <source>
        <dbReference type="Proteomes" id="UP001500751"/>
    </source>
</evidence>
<evidence type="ECO:0000259" key="3">
    <source>
        <dbReference type="Pfam" id="PF01882"/>
    </source>
</evidence>
<accession>A0ABN2VCX1</accession>
<feature type="region of interest" description="Disordered" evidence="1">
    <location>
        <begin position="1"/>
        <end position="61"/>
    </location>
</feature>
<evidence type="ECO:0000256" key="1">
    <source>
        <dbReference type="SAM" id="MobiDB-lite"/>
    </source>
</evidence>
<sequence>MSGAPGSGFGSGLGSGSGSGLGSGLGSGFGSGSGLGSGSGFGTDRRDPAQTPDPAPAPAVTWRPSQRAMRLLTAVVCALIPAVVFGAWWCVPLAAGPLLMLAVNGGSHPTRIRAEVDVPDRRCFEGETLTATIRLAADAAAGWTRQEYLAPHAREDVEFGPLPAPSGVRLESLELAGAVITVRLLVPRWGRWSLGAVAIDVHDTAGLRVAALHADLGEVEAFPVPAPDDTVLLPHRFPDRFGEHSARTPGEGVEFIAVRPYVFGDRQRRINWPATTRRRELQVNTFEAERATEAVVLIDALSDLPQPPVTEDLRPRSTLDIAVRGAAGLAQAYLKAHDRIGVVTLSGRVQWLSPGSGNAHLYRIAQTVMDLRKDFTYETGGLRRLPTRVLPRGALVYVFSPLLDPVVVESIRDLADRGHPVVVVDVLAHEPEPGGTMRGAGRSGSGARYGSGGRGGPKADHLDALALRVWRLDRQAVRFVLGELGVPVVSWDGVDPLDLALAPLARTQLAGRVR</sequence>
<dbReference type="PANTHER" id="PTHR33608:SF14">
    <property type="entry name" value="POSSIBLE CONSERVED SECRETED PROTEIN"/>
    <property type="match status" value="1"/>
</dbReference>
<protein>
    <submittedName>
        <fullName evidence="4">DUF58 domain-containing protein</fullName>
    </submittedName>
</protein>
<feature type="compositionally biased region" description="Gly residues" evidence="1">
    <location>
        <begin position="436"/>
        <end position="456"/>
    </location>
</feature>
<feature type="compositionally biased region" description="Gly residues" evidence="1">
    <location>
        <begin position="1"/>
        <end position="41"/>
    </location>
</feature>
<organism evidence="4 5">
    <name type="scientific">Catenulispora yoronensis</name>
    <dbReference type="NCBI Taxonomy" id="450799"/>
    <lineage>
        <taxon>Bacteria</taxon>
        <taxon>Bacillati</taxon>
        <taxon>Actinomycetota</taxon>
        <taxon>Actinomycetes</taxon>
        <taxon>Catenulisporales</taxon>
        <taxon>Catenulisporaceae</taxon>
        <taxon>Catenulispora</taxon>
    </lineage>
</organism>
<reference evidence="4 5" key="1">
    <citation type="journal article" date="2019" name="Int. J. Syst. Evol. Microbiol.">
        <title>The Global Catalogue of Microorganisms (GCM) 10K type strain sequencing project: providing services to taxonomists for standard genome sequencing and annotation.</title>
        <authorList>
            <consortium name="The Broad Institute Genomics Platform"/>
            <consortium name="The Broad Institute Genome Sequencing Center for Infectious Disease"/>
            <person name="Wu L."/>
            <person name="Ma J."/>
        </authorList>
    </citation>
    <scope>NUCLEOTIDE SEQUENCE [LARGE SCALE GENOMIC DNA]</scope>
    <source>
        <strain evidence="4 5">JCM 16014</strain>
    </source>
</reference>
<dbReference type="RefSeq" id="WP_344671153.1">
    <property type="nucleotide sequence ID" value="NZ_BAAAQN010000075.1"/>
</dbReference>
<keyword evidence="2" id="KW-1133">Transmembrane helix</keyword>
<gene>
    <name evidence="4" type="ORF">GCM10009839_82170</name>
</gene>
<dbReference type="InterPro" id="IPR002881">
    <property type="entry name" value="DUF58"/>
</dbReference>
<name>A0ABN2VCX1_9ACTN</name>
<dbReference type="Proteomes" id="UP001500751">
    <property type="component" value="Unassembled WGS sequence"/>
</dbReference>
<comment type="caution">
    <text evidence="4">The sequence shown here is derived from an EMBL/GenBank/DDBJ whole genome shotgun (WGS) entry which is preliminary data.</text>
</comment>
<feature type="transmembrane region" description="Helical" evidence="2">
    <location>
        <begin position="71"/>
        <end position="89"/>
    </location>
</feature>
<dbReference type="PANTHER" id="PTHR33608">
    <property type="entry name" value="BLL2464 PROTEIN"/>
    <property type="match status" value="1"/>
</dbReference>
<keyword evidence="2" id="KW-0812">Transmembrane</keyword>
<evidence type="ECO:0000256" key="2">
    <source>
        <dbReference type="SAM" id="Phobius"/>
    </source>
</evidence>
<proteinExistence type="predicted"/>
<dbReference type="Pfam" id="PF01882">
    <property type="entry name" value="DUF58"/>
    <property type="match status" value="1"/>
</dbReference>
<keyword evidence="5" id="KW-1185">Reference proteome</keyword>